<dbReference type="Gramene" id="OB05G30410.1">
    <property type="protein sequence ID" value="OB05G30410.1"/>
    <property type="gene ID" value="OB05G30410"/>
</dbReference>
<proteinExistence type="predicted"/>
<reference evidence="1" key="1">
    <citation type="journal article" date="2013" name="Nat. Commun.">
        <title>Whole-genome sequencing of Oryza brachyantha reveals mechanisms underlying Oryza genome evolution.</title>
        <authorList>
            <person name="Chen J."/>
            <person name="Huang Q."/>
            <person name="Gao D."/>
            <person name="Wang J."/>
            <person name="Lang Y."/>
            <person name="Liu T."/>
            <person name="Li B."/>
            <person name="Bai Z."/>
            <person name="Luis Goicoechea J."/>
            <person name="Liang C."/>
            <person name="Chen C."/>
            <person name="Zhang W."/>
            <person name="Sun S."/>
            <person name="Liao Y."/>
            <person name="Zhang X."/>
            <person name="Yang L."/>
            <person name="Song C."/>
            <person name="Wang M."/>
            <person name="Shi J."/>
            <person name="Liu G."/>
            <person name="Liu J."/>
            <person name="Zhou H."/>
            <person name="Zhou W."/>
            <person name="Yu Q."/>
            <person name="An N."/>
            <person name="Chen Y."/>
            <person name="Cai Q."/>
            <person name="Wang B."/>
            <person name="Liu B."/>
            <person name="Min J."/>
            <person name="Huang Y."/>
            <person name="Wu H."/>
            <person name="Li Z."/>
            <person name="Zhang Y."/>
            <person name="Yin Y."/>
            <person name="Song W."/>
            <person name="Jiang J."/>
            <person name="Jackson S.A."/>
            <person name="Wing R.A."/>
            <person name="Wang J."/>
            <person name="Chen M."/>
        </authorList>
    </citation>
    <scope>NUCLEOTIDE SEQUENCE [LARGE SCALE GENOMIC DNA]</scope>
    <source>
        <strain evidence="1">cv. IRGC 101232</strain>
    </source>
</reference>
<evidence type="ECO:0000313" key="2">
    <source>
        <dbReference type="Proteomes" id="UP000006038"/>
    </source>
</evidence>
<sequence>GELTRRNLQLPACHVRPKPQYRSLVLASSPPPFRNVTNVSPSFTNLRIQHISIQVPTLYKNTSIHV</sequence>
<protein>
    <submittedName>
        <fullName evidence="1">Uncharacterized protein</fullName>
    </submittedName>
</protein>
<dbReference type="EnsemblPlants" id="OB05G30410.1">
    <property type="protein sequence ID" value="OB05G30410.1"/>
    <property type="gene ID" value="OB05G30410"/>
</dbReference>
<dbReference type="AlphaFoldDB" id="J3M8W7"/>
<keyword evidence="2" id="KW-1185">Reference proteome</keyword>
<evidence type="ECO:0000313" key="1">
    <source>
        <dbReference type="EnsemblPlants" id="OB05G30410.1"/>
    </source>
</evidence>
<dbReference type="Proteomes" id="UP000006038">
    <property type="component" value="Chromosome 5"/>
</dbReference>
<name>J3M8W7_ORYBR</name>
<dbReference type="HOGENOM" id="CLU_2838749_0_0_1"/>
<accession>J3M8W7</accession>
<reference evidence="1" key="2">
    <citation type="submission" date="2013-04" db="UniProtKB">
        <authorList>
            <consortium name="EnsemblPlants"/>
        </authorList>
    </citation>
    <scope>IDENTIFICATION</scope>
</reference>
<organism evidence="1">
    <name type="scientific">Oryza brachyantha</name>
    <name type="common">malo sina</name>
    <dbReference type="NCBI Taxonomy" id="4533"/>
    <lineage>
        <taxon>Eukaryota</taxon>
        <taxon>Viridiplantae</taxon>
        <taxon>Streptophyta</taxon>
        <taxon>Embryophyta</taxon>
        <taxon>Tracheophyta</taxon>
        <taxon>Spermatophyta</taxon>
        <taxon>Magnoliopsida</taxon>
        <taxon>Liliopsida</taxon>
        <taxon>Poales</taxon>
        <taxon>Poaceae</taxon>
        <taxon>BOP clade</taxon>
        <taxon>Oryzoideae</taxon>
        <taxon>Oryzeae</taxon>
        <taxon>Oryzinae</taxon>
        <taxon>Oryza</taxon>
    </lineage>
</organism>